<dbReference type="CDD" id="cd04413">
    <property type="entry name" value="NDPk_I"/>
    <property type="match status" value="1"/>
</dbReference>
<dbReference type="InterPro" id="IPR001564">
    <property type="entry name" value="Nucleoside_diP_kinase"/>
</dbReference>
<organism evidence="15 16">
    <name type="scientific">Alkalibaculum sporogenes</name>
    <dbReference type="NCBI Taxonomy" id="2655001"/>
    <lineage>
        <taxon>Bacteria</taxon>
        <taxon>Bacillati</taxon>
        <taxon>Bacillota</taxon>
        <taxon>Clostridia</taxon>
        <taxon>Eubacteriales</taxon>
        <taxon>Eubacteriaceae</taxon>
        <taxon>Alkalibaculum</taxon>
    </lineage>
</organism>
<comment type="cofactor">
    <cofactor evidence="1">
        <name>Mg(2+)</name>
        <dbReference type="ChEBI" id="CHEBI:18420"/>
    </cofactor>
</comment>
<dbReference type="GO" id="GO:0046872">
    <property type="term" value="F:metal ion binding"/>
    <property type="evidence" value="ECO:0007669"/>
    <property type="project" value="UniProtKB-KW"/>
</dbReference>
<keyword evidence="5 15" id="KW-0808">Transferase</keyword>
<dbReference type="PANTHER" id="PTHR11349">
    <property type="entry name" value="NUCLEOSIDE DIPHOSPHATE KINASE"/>
    <property type="match status" value="1"/>
</dbReference>
<dbReference type="SUPFAM" id="SSF54919">
    <property type="entry name" value="Nucleoside diphosphate kinase, NDK"/>
    <property type="match status" value="1"/>
</dbReference>
<dbReference type="GO" id="GO:0005524">
    <property type="term" value="F:ATP binding"/>
    <property type="evidence" value="ECO:0007669"/>
    <property type="project" value="UniProtKB-KW"/>
</dbReference>
<evidence type="ECO:0000256" key="10">
    <source>
        <dbReference type="ARBA" id="ARBA00022842"/>
    </source>
</evidence>
<reference evidence="15 16" key="1">
    <citation type="submission" date="2019-10" db="EMBL/GenBank/DDBJ databases">
        <title>Alkalibaculum tamaniensis sp.nov., a new alkaliphilic acetogen, isolated on methoxylated aromatics from a mud volcano.</title>
        <authorList>
            <person name="Khomyakova M.A."/>
            <person name="Merkel A.Y."/>
            <person name="Bonch-Osmolovskaya E.A."/>
            <person name="Slobodkin A.I."/>
        </authorList>
    </citation>
    <scope>NUCLEOTIDE SEQUENCE [LARGE SCALE GENOMIC DNA]</scope>
    <source>
        <strain evidence="15 16">M08DMB</strain>
    </source>
</reference>
<evidence type="ECO:0000256" key="11">
    <source>
        <dbReference type="ARBA" id="ARBA00023080"/>
    </source>
</evidence>
<name>A0A6A7K556_9FIRM</name>
<dbReference type="GO" id="GO:0006183">
    <property type="term" value="P:GTP biosynthetic process"/>
    <property type="evidence" value="ECO:0007669"/>
    <property type="project" value="InterPro"/>
</dbReference>
<comment type="similarity">
    <text evidence="2 12 13">Belongs to the NDK family.</text>
</comment>
<feature type="binding site" evidence="12">
    <location>
        <position position="96"/>
    </location>
    <ligand>
        <name>ATP</name>
        <dbReference type="ChEBI" id="CHEBI:30616"/>
    </ligand>
</feature>
<keyword evidence="16" id="KW-1185">Reference proteome</keyword>
<keyword evidence="6" id="KW-0479">Metal-binding</keyword>
<dbReference type="Gene3D" id="3.30.70.141">
    <property type="entry name" value="Nucleoside diphosphate kinase-like domain"/>
    <property type="match status" value="1"/>
</dbReference>
<keyword evidence="9" id="KW-0067">ATP-binding</keyword>
<evidence type="ECO:0000256" key="7">
    <source>
        <dbReference type="ARBA" id="ARBA00022741"/>
    </source>
</evidence>
<protein>
    <recommendedName>
        <fullName evidence="4">Nucleoside diphosphate kinase</fullName>
        <ecNumber evidence="3">2.7.4.6</ecNumber>
    </recommendedName>
</protein>
<gene>
    <name evidence="15" type="ORF">GC105_01665</name>
</gene>
<evidence type="ECO:0000259" key="14">
    <source>
        <dbReference type="SMART" id="SM00562"/>
    </source>
</evidence>
<evidence type="ECO:0000256" key="1">
    <source>
        <dbReference type="ARBA" id="ARBA00001946"/>
    </source>
</evidence>
<keyword evidence="7" id="KW-0547">Nucleotide-binding</keyword>
<dbReference type="PRINTS" id="PR01243">
    <property type="entry name" value="NUCDPKINASE"/>
</dbReference>
<evidence type="ECO:0000256" key="13">
    <source>
        <dbReference type="RuleBase" id="RU004011"/>
    </source>
</evidence>
<evidence type="ECO:0000313" key="15">
    <source>
        <dbReference type="EMBL" id="MPW24501.1"/>
    </source>
</evidence>
<keyword evidence="10" id="KW-0460">Magnesium</keyword>
<evidence type="ECO:0000256" key="3">
    <source>
        <dbReference type="ARBA" id="ARBA00012966"/>
    </source>
</evidence>
<dbReference type="GO" id="GO:0006241">
    <property type="term" value="P:CTP biosynthetic process"/>
    <property type="evidence" value="ECO:0007669"/>
    <property type="project" value="InterPro"/>
</dbReference>
<feature type="binding site" evidence="12">
    <location>
        <position position="113"/>
    </location>
    <ligand>
        <name>ATP</name>
        <dbReference type="ChEBI" id="CHEBI:30616"/>
    </ligand>
</feature>
<keyword evidence="11" id="KW-0546">Nucleotide metabolism</keyword>
<sequence>MIIYKGCIRVQCEKTLIILKPDAIKRNLVGKIIGKIEEKNYTIESMNMKTLSVEDLTYHYDEHKGKGFFPDLLDYMSSGPVVIMVVSGDNVIKGMRKLCGATDPLEADAGTIRGTYASTKNENLIHSSDSIESSKREVAYFIK</sequence>
<feature type="binding site" evidence="12">
    <location>
        <position position="102"/>
    </location>
    <ligand>
        <name>ATP</name>
        <dbReference type="ChEBI" id="CHEBI:30616"/>
    </ligand>
</feature>
<dbReference type="Proteomes" id="UP000440004">
    <property type="component" value="Unassembled WGS sequence"/>
</dbReference>
<feature type="active site" description="Pros-phosphohistidine intermediate" evidence="12">
    <location>
        <position position="126"/>
    </location>
</feature>
<evidence type="ECO:0000256" key="4">
    <source>
        <dbReference type="ARBA" id="ARBA00017632"/>
    </source>
</evidence>
<keyword evidence="8 15" id="KW-0418">Kinase</keyword>
<dbReference type="EMBL" id="WHNX01000002">
    <property type="protein sequence ID" value="MPW24501.1"/>
    <property type="molecule type" value="Genomic_DNA"/>
</dbReference>
<evidence type="ECO:0000256" key="5">
    <source>
        <dbReference type="ARBA" id="ARBA00022679"/>
    </source>
</evidence>
<evidence type="ECO:0000256" key="6">
    <source>
        <dbReference type="ARBA" id="ARBA00022723"/>
    </source>
</evidence>
<evidence type="ECO:0000256" key="2">
    <source>
        <dbReference type="ARBA" id="ARBA00008142"/>
    </source>
</evidence>
<dbReference type="SMART" id="SM00562">
    <property type="entry name" value="NDK"/>
    <property type="match status" value="1"/>
</dbReference>
<comment type="caution">
    <text evidence="15">The sequence shown here is derived from an EMBL/GenBank/DDBJ whole genome shotgun (WGS) entry which is preliminary data.</text>
</comment>
<evidence type="ECO:0000256" key="9">
    <source>
        <dbReference type="ARBA" id="ARBA00022840"/>
    </source>
</evidence>
<feature type="binding site" evidence="12">
    <location>
        <position position="20"/>
    </location>
    <ligand>
        <name>ATP</name>
        <dbReference type="ChEBI" id="CHEBI:30616"/>
    </ligand>
</feature>
<dbReference type="GO" id="GO:0006228">
    <property type="term" value="P:UTP biosynthetic process"/>
    <property type="evidence" value="ECO:0007669"/>
    <property type="project" value="InterPro"/>
</dbReference>
<evidence type="ECO:0000256" key="8">
    <source>
        <dbReference type="ARBA" id="ARBA00022777"/>
    </source>
</evidence>
<dbReference type="PROSITE" id="PS51374">
    <property type="entry name" value="NDPK_LIKE"/>
    <property type="match status" value="1"/>
</dbReference>
<feature type="binding site" evidence="12">
    <location>
        <position position="68"/>
    </location>
    <ligand>
        <name>ATP</name>
        <dbReference type="ChEBI" id="CHEBI:30616"/>
    </ligand>
</feature>
<proteinExistence type="inferred from homology"/>
<dbReference type="InterPro" id="IPR034907">
    <property type="entry name" value="NDK-like_dom"/>
</dbReference>
<feature type="domain" description="Nucleoside diphosphate kinase-like" evidence="14">
    <location>
        <begin position="12"/>
        <end position="143"/>
    </location>
</feature>
<feature type="binding site" evidence="12">
    <location>
        <position position="123"/>
    </location>
    <ligand>
        <name>ATP</name>
        <dbReference type="ChEBI" id="CHEBI:30616"/>
    </ligand>
</feature>
<dbReference type="EC" id="2.7.4.6" evidence="3"/>
<evidence type="ECO:0000313" key="16">
    <source>
        <dbReference type="Proteomes" id="UP000440004"/>
    </source>
</evidence>
<evidence type="ECO:0000256" key="12">
    <source>
        <dbReference type="PROSITE-ProRule" id="PRU00706"/>
    </source>
</evidence>
<dbReference type="InterPro" id="IPR036850">
    <property type="entry name" value="NDK-like_dom_sf"/>
</dbReference>
<dbReference type="Pfam" id="PF00334">
    <property type="entry name" value="NDK"/>
    <property type="match status" value="1"/>
</dbReference>
<dbReference type="GO" id="GO:0004550">
    <property type="term" value="F:nucleoside diphosphate kinase activity"/>
    <property type="evidence" value="ECO:0007669"/>
    <property type="project" value="UniProtKB-EC"/>
</dbReference>
<accession>A0A6A7K556</accession>
<dbReference type="FunFam" id="3.30.70.141:FF:000003">
    <property type="entry name" value="Nucleoside diphosphate kinase"/>
    <property type="match status" value="1"/>
</dbReference>
<dbReference type="AlphaFoldDB" id="A0A6A7K556"/>
<dbReference type="NCBIfam" id="NF001908">
    <property type="entry name" value="PRK00668.1"/>
    <property type="match status" value="1"/>
</dbReference>